<keyword evidence="3" id="KW-1185">Reference proteome</keyword>
<reference evidence="2" key="1">
    <citation type="journal article" date="2021" name="bioRxiv">
        <title>Whole Genome Assembly and Annotation of Northern Wild Rice, Zizania palustris L., Supports a Whole Genome Duplication in the Zizania Genus.</title>
        <authorList>
            <person name="Haas M."/>
            <person name="Kono T."/>
            <person name="Macchietto M."/>
            <person name="Millas R."/>
            <person name="McGilp L."/>
            <person name="Shao M."/>
            <person name="Duquette J."/>
            <person name="Hirsch C.N."/>
            <person name="Kimball J."/>
        </authorList>
    </citation>
    <scope>NUCLEOTIDE SEQUENCE</scope>
    <source>
        <tissue evidence="2">Fresh leaf tissue</tissue>
    </source>
</reference>
<organism evidence="2 3">
    <name type="scientific">Zizania palustris</name>
    <name type="common">Northern wild rice</name>
    <dbReference type="NCBI Taxonomy" id="103762"/>
    <lineage>
        <taxon>Eukaryota</taxon>
        <taxon>Viridiplantae</taxon>
        <taxon>Streptophyta</taxon>
        <taxon>Embryophyta</taxon>
        <taxon>Tracheophyta</taxon>
        <taxon>Spermatophyta</taxon>
        <taxon>Magnoliopsida</taxon>
        <taxon>Liliopsida</taxon>
        <taxon>Poales</taxon>
        <taxon>Poaceae</taxon>
        <taxon>BOP clade</taxon>
        <taxon>Oryzoideae</taxon>
        <taxon>Oryzeae</taxon>
        <taxon>Zizaniinae</taxon>
        <taxon>Zizania</taxon>
    </lineage>
</organism>
<gene>
    <name evidence="2" type="ORF">GUJ93_ZPchr0458g22793</name>
</gene>
<dbReference type="Proteomes" id="UP000729402">
    <property type="component" value="Unassembled WGS sequence"/>
</dbReference>
<comment type="caution">
    <text evidence="2">The sequence shown here is derived from an EMBL/GenBank/DDBJ whole genome shotgun (WGS) entry which is preliminary data.</text>
</comment>
<reference evidence="2" key="2">
    <citation type="submission" date="2021-02" db="EMBL/GenBank/DDBJ databases">
        <authorList>
            <person name="Kimball J.A."/>
            <person name="Haas M.W."/>
            <person name="Macchietto M."/>
            <person name="Kono T."/>
            <person name="Duquette J."/>
            <person name="Shao M."/>
        </authorList>
    </citation>
    <scope>NUCLEOTIDE SEQUENCE</scope>
    <source>
        <tissue evidence="2">Fresh leaf tissue</tissue>
    </source>
</reference>
<evidence type="ECO:0000313" key="3">
    <source>
        <dbReference type="Proteomes" id="UP000729402"/>
    </source>
</evidence>
<evidence type="ECO:0000256" key="1">
    <source>
        <dbReference type="SAM" id="MobiDB-lite"/>
    </source>
</evidence>
<dbReference type="EMBL" id="JAAALK010000953">
    <property type="protein sequence ID" value="KAG8043575.1"/>
    <property type="molecule type" value="Genomic_DNA"/>
</dbReference>
<feature type="region of interest" description="Disordered" evidence="1">
    <location>
        <begin position="65"/>
        <end position="119"/>
    </location>
</feature>
<evidence type="ECO:0000313" key="2">
    <source>
        <dbReference type="EMBL" id="KAG8043575.1"/>
    </source>
</evidence>
<name>A0A8J5UZQ1_ZIZPA</name>
<proteinExistence type="predicted"/>
<dbReference type="AlphaFoldDB" id="A0A8J5UZQ1"/>
<sequence length="119" mass="13811">MRWSVDLLLEVEDAMAGGCPKPRRRNEPTKRDVRRRRVWSMRWICSAEKLRMRWSVDLLLEVEDAMAGGGPKPRRRNEPTKRKLRAPSSGGRDVRRRRVWSSGAQAGVHATTRTYEIKA</sequence>
<protein>
    <submittedName>
        <fullName evidence="2">Uncharacterized protein</fullName>
    </submittedName>
</protein>
<accession>A0A8J5UZQ1</accession>